<gene>
    <name evidence="1" type="ORF">HCU74_12835</name>
</gene>
<accession>A0ABX1GJG0</accession>
<evidence type="ECO:0000313" key="2">
    <source>
        <dbReference type="Proteomes" id="UP000765845"/>
    </source>
</evidence>
<comment type="caution">
    <text evidence="1">The sequence shown here is derived from an EMBL/GenBank/DDBJ whole genome shotgun (WGS) entry which is preliminary data.</text>
</comment>
<dbReference type="EMBL" id="JAAWWK010000004">
    <property type="protein sequence ID" value="NKI18294.1"/>
    <property type="molecule type" value="Genomic_DNA"/>
</dbReference>
<protein>
    <recommendedName>
        <fullName evidence="3">ABC transporter substrate binding protein</fullName>
    </recommendedName>
</protein>
<reference evidence="1 2" key="1">
    <citation type="submission" date="2020-04" db="EMBL/GenBank/DDBJ databases">
        <authorList>
            <person name="Yoon J."/>
        </authorList>
    </citation>
    <scope>NUCLEOTIDE SEQUENCE [LARGE SCALE GENOMIC DNA]</scope>
    <source>
        <strain evidence="1 2">KMU-166</strain>
    </source>
</reference>
<keyword evidence="2" id="KW-1185">Reference proteome</keyword>
<dbReference type="PANTHER" id="PTHR35271:SF1">
    <property type="entry name" value="ABC TRANSPORTER, SUBSTRATE-BINDING LIPOPROTEIN"/>
    <property type="match status" value="1"/>
</dbReference>
<organism evidence="1 2">
    <name type="scientific">Spongiibacter thalassae</name>
    <dbReference type="NCBI Taxonomy" id="2721624"/>
    <lineage>
        <taxon>Bacteria</taxon>
        <taxon>Pseudomonadati</taxon>
        <taxon>Pseudomonadota</taxon>
        <taxon>Gammaproteobacteria</taxon>
        <taxon>Cellvibrionales</taxon>
        <taxon>Spongiibacteraceae</taxon>
        <taxon>Spongiibacter</taxon>
    </lineage>
</organism>
<dbReference type="Proteomes" id="UP000765845">
    <property type="component" value="Unassembled WGS sequence"/>
</dbReference>
<sequence length="222" mass="24944">MVVSDHLLPLLDNNNYRASIALYADVIAYRKHHNAKSSAIFSGQPLRRQLELINALVKGSAARIGVVFMDNYYQEELEKSKSNFQNFDFITAKVDLHNAQRQINKAIQDSHFLLATPERELYNAQSIRGILLASLRHRSPLIGPSESFVTAGAVASVVSQTEHYATALRDMIHTYIGTDTLSAPHYPQEFDVKVNYNVAESLGLNLPGEEALKKFMLREKND</sequence>
<evidence type="ECO:0000313" key="1">
    <source>
        <dbReference type="EMBL" id="NKI18294.1"/>
    </source>
</evidence>
<dbReference type="RefSeq" id="WP_168450811.1">
    <property type="nucleotide sequence ID" value="NZ_JAAWWK010000004.1"/>
</dbReference>
<dbReference type="PANTHER" id="PTHR35271">
    <property type="entry name" value="ABC TRANSPORTER, SUBSTRATE-BINDING LIPOPROTEIN-RELATED"/>
    <property type="match status" value="1"/>
</dbReference>
<dbReference type="Gene3D" id="3.40.50.2300">
    <property type="match status" value="1"/>
</dbReference>
<proteinExistence type="predicted"/>
<dbReference type="InterPro" id="IPR007487">
    <property type="entry name" value="ABC_transpt-TYRBP-like"/>
</dbReference>
<name>A0ABX1GJG0_9GAMM</name>
<evidence type="ECO:0008006" key="3">
    <source>
        <dbReference type="Google" id="ProtNLM"/>
    </source>
</evidence>